<dbReference type="EMBL" id="JACSPS010000004">
    <property type="protein sequence ID" value="MBD8019046.1"/>
    <property type="molecule type" value="Genomic_DNA"/>
</dbReference>
<dbReference type="RefSeq" id="WP_251834237.1">
    <property type="nucleotide sequence ID" value="NZ_JACSPS010000004.1"/>
</dbReference>
<proteinExistence type="predicted"/>
<feature type="region of interest" description="Disordered" evidence="1">
    <location>
        <begin position="156"/>
        <end position="178"/>
    </location>
</feature>
<evidence type="ECO:0000313" key="3">
    <source>
        <dbReference type="Proteomes" id="UP000626242"/>
    </source>
</evidence>
<keyword evidence="3" id="KW-1185">Reference proteome</keyword>
<name>A0ABR8WQN8_9FLAO</name>
<evidence type="ECO:0000256" key="1">
    <source>
        <dbReference type="SAM" id="MobiDB-lite"/>
    </source>
</evidence>
<reference evidence="2 3" key="1">
    <citation type="submission" date="2020-08" db="EMBL/GenBank/DDBJ databases">
        <title>A Genomic Blueprint of the Chicken Gut Microbiome.</title>
        <authorList>
            <person name="Gilroy R."/>
            <person name="Ravi A."/>
            <person name="Getino M."/>
            <person name="Pursley I."/>
            <person name="Horton D.L."/>
            <person name="Alikhan N.-F."/>
            <person name="Baker D."/>
            <person name="Gharbi K."/>
            <person name="Hall N."/>
            <person name="Watson M."/>
            <person name="Adriaenssens E.M."/>
            <person name="Foster-Nyarko E."/>
            <person name="Jarju S."/>
            <person name="Secka A."/>
            <person name="Antonio M."/>
            <person name="Oren A."/>
            <person name="Chaudhuri R."/>
            <person name="La Ragione R.M."/>
            <person name="Hildebrand F."/>
            <person name="Pallen M.J."/>
        </authorList>
    </citation>
    <scope>NUCLEOTIDE SEQUENCE [LARGE SCALE GENOMIC DNA]</scope>
    <source>
        <strain evidence="2 3">Sa1CVA4</strain>
    </source>
</reference>
<dbReference type="Proteomes" id="UP000626242">
    <property type="component" value="Unassembled WGS sequence"/>
</dbReference>
<comment type="caution">
    <text evidence="2">The sequence shown here is derived from an EMBL/GenBank/DDBJ whole genome shotgun (WGS) entry which is preliminary data.</text>
</comment>
<evidence type="ECO:0000313" key="2">
    <source>
        <dbReference type="EMBL" id="MBD8019046.1"/>
    </source>
</evidence>
<accession>A0ABR8WQN8</accession>
<gene>
    <name evidence="2" type="ORF">H9628_11245</name>
</gene>
<protein>
    <submittedName>
        <fullName evidence="2">Uncharacterized protein</fullName>
    </submittedName>
</protein>
<organism evidence="2 3">
    <name type="scientific">Kaistella pullorum</name>
    <dbReference type="NCBI Taxonomy" id="2763074"/>
    <lineage>
        <taxon>Bacteria</taxon>
        <taxon>Pseudomonadati</taxon>
        <taxon>Bacteroidota</taxon>
        <taxon>Flavobacteriia</taxon>
        <taxon>Flavobacteriales</taxon>
        <taxon>Weeksellaceae</taxon>
        <taxon>Chryseobacterium group</taxon>
        <taxon>Kaistella</taxon>
    </lineage>
</organism>
<sequence length="261" mass="28371">MKRILFPVLILLSAVVFGQQISDFRYITLTDTKDFANDKFGLNSLLSAKLQAKGYTVLGTHRQSWPADAASDPCSVLQADVENISSLLKNKLMVSFNDCKGKSVGTFEGRSNIKEYEAGYQDALSAATNIFPAYNPVARNSGTSAAPVGVVQEVNSGKTTAKSEESAPALKNSAQTYSNGSSTLNRIIISETEFILANPKNSVPYAIFRESTRKGVFRVQLQDGSKTLGYTEESNIVIEKATADGSFSREVFRQIPSKDLN</sequence>